<dbReference type="Proteomes" id="UP000256964">
    <property type="component" value="Unassembled WGS sequence"/>
</dbReference>
<dbReference type="GO" id="GO:0005524">
    <property type="term" value="F:ATP binding"/>
    <property type="evidence" value="ECO:0007669"/>
    <property type="project" value="UniProtKB-KW"/>
</dbReference>
<protein>
    <submittedName>
        <fullName evidence="5">Kinase-like protein</fullName>
    </submittedName>
</protein>
<evidence type="ECO:0000256" key="3">
    <source>
        <dbReference type="ARBA" id="ARBA00022840"/>
    </source>
</evidence>
<dbReference type="EMBL" id="KZ857379">
    <property type="protein sequence ID" value="RDX57281.1"/>
    <property type="molecule type" value="Genomic_DNA"/>
</dbReference>
<dbReference type="PROSITE" id="PS50011">
    <property type="entry name" value="PROTEIN_KINASE_DOM"/>
    <property type="match status" value="1"/>
</dbReference>
<feature type="non-terminal residue" evidence="5">
    <location>
        <position position="350"/>
    </location>
</feature>
<evidence type="ECO:0000313" key="5">
    <source>
        <dbReference type="EMBL" id="RDX57281.1"/>
    </source>
</evidence>
<evidence type="ECO:0000259" key="4">
    <source>
        <dbReference type="PROSITE" id="PS50011"/>
    </source>
</evidence>
<evidence type="ECO:0000256" key="2">
    <source>
        <dbReference type="ARBA" id="ARBA00022741"/>
    </source>
</evidence>
<sequence length="350" mass="38917">LPLLDDFTIQGPNGTHAVHVTDVIMPAVHLLRHPISAKRDIIVGLVRGLAHLHRCGFVHGDLHIGNVGCAMPPGFAAADFFYIMQILGHFDTMIVLPEDPKQKSTSLPAYLLDTCYEEFGGLDTTVRPETRIFDFGNARKVGDENVADGICWGCPPPEVAFAHYGLGGVDVFPTIEGDVWYLGATMMMILFGLPIRTHMDDLYLLELAMLDGSLPPTWRERWSSVPHLRPSVAVITRENADTEWPQLCDRIVQQNSHFDRPDVDRLIPLLRRMLVLDSASRPSVEEVLADPWFAEGLSVIVDGNAEVRQRSMSGVHQRLSPVMLLPFEVIALSCLESCAQHFLRLVLVTS</sequence>
<dbReference type="SUPFAM" id="SSF56112">
    <property type="entry name" value="Protein kinase-like (PK-like)"/>
    <property type="match status" value="1"/>
</dbReference>
<name>A0A371DXR9_9APHY</name>
<evidence type="ECO:0000313" key="6">
    <source>
        <dbReference type="Proteomes" id="UP000256964"/>
    </source>
</evidence>
<dbReference type="InterPro" id="IPR000719">
    <property type="entry name" value="Prot_kinase_dom"/>
</dbReference>
<dbReference type="PANTHER" id="PTHR24055">
    <property type="entry name" value="MITOGEN-ACTIVATED PROTEIN KINASE"/>
    <property type="match status" value="1"/>
</dbReference>
<dbReference type="GO" id="GO:0004674">
    <property type="term" value="F:protein serine/threonine kinase activity"/>
    <property type="evidence" value="ECO:0007669"/>
    <property type="project" value="UniProtKB-KW"/>
</dbReference>
<keyword evidence="6" id="KW-1185">Reference proteome</keyword>
<keyword evidence="1" id="KW-0808">Transferase</keyword>
<dbReference type="InterPro" id="IPR011009">
    <property type="entry name" value="Kinase-like_dom_sf"/>
</dbReference>
<dbReference type="Gene3D" id="1.10.510.10">
    <property type="entry name" value="Transferase(Phosphotransferase) domain 1"/>
    <property type="match status" value="1"/>
</dbReference>
<evidence type="ECO:0000256" key="1">
    <source>
        <dbReference type="ARBA" id="ARBA00022527"/>
    </source>
</evidence>
<organism evidence="5 6">
    <name type="scientific">Lentinus brumalis</name>
    <dbReference type="NCBI Taxonomy" id="2498619"/>
    <lineage>
        <taxon>Eukaryota</taxon>
        <taxon>Fungi</taxon>
        <taxon>Dikarya</taxon>
        <taxon>Basidiomycota</taxon>
        <taxon>Agaricomycotina</taxon>
        <taxon>Agaricomycetes</taxon>
        <taxon>Polyporales</taxon>
        <taxon>Polyporaceae</taxon>
        <taxon>Lentinus</taxon>
    </lineage>
</organism>
<feature type="domain" description="Protein kinase" evidence="4">
    <location>
        <begin position="1"/>
        <end position="293"/>
    </location>
</feature>
<keyword evidence="2" id="KW-0547">Nucleotide-binding</keyword>
<keyword evidence="3" id="KW-0067">ATP-binding</keyword>
<proteinExistence type="predicted"/>
<keyword evidence="1" id="KW-0723">Serine/threonine-protein kinase</keyword>
<keyword evidence="1" id="KW-0418">Kinase</keyword>
<reference evidence="5 6" key="1">
    <citation type="journal article" date="2018" name="Biotechnol. Biofuels">
        <title>Integrative visual omics of the white-rot fungus Polyporus brumalis exposes the biotechnological potential of its oxidative enzymes for delignifying raw plant biomass.</title>
        <authorList>
            <person name="Miyauchi S."/>
            <person name="Rancon A."/>
            <person name="Drula E."/>
            <person name="Hage H."/>
            <person name="Chaduli D."/>
            <person name="Favel A."/>
            <person name="Grisel S."/>
            <person name="Henrissat B."/>
            <person name="Herpoel-Gimbert I."/>
            <person name="Ruiz-Duenas F.J."/>
            <person name="Chevret D."/>
            <person name="Hainaut M."/>
            <person name="Lin J."/>
            <person name="Wang M."/>
            <person name="Pangilinan J."/>
            <person name="Lipzen A."/>
            <person name="Lesage-Meessen L."/>
            <person name="Navarro D."/>
            <person name="Riley R."/>
            <person name="Grigoriev I.V."/>
            <person name="Zhou S."/>
            <person name="Raouche S."/>
            <person name="Rosso M.N."/>
        </authorList>
    </citation>
    <scope>NUCLEOTIDE SEQUENCE [LARGE SCALE GENOMIC DNA]</scope>
    <source>
        <strain evidence="5 6">BRFM 1820</strain>
    </source>
</reference>
<dbReference type="InterPro" id="IPR050117">
    <property type="entry name" value="MAPK"/>
</dbReference>
<dbReference type="AlphaFoldDB" id="A0A371DXR9"/>
<dbReference type="OrthoDB" id="5979581at2759"/>
<accession>A0A371DXR9</accession>
<gene>
    <name evidence="5" type="ORF">OH76DRAFT_1335175</name>
</gene>